<evidence type="ECO:0000259" key="2">
    <source>
        <dbReference type="Pfam" id="PF00930"/>
    </source>
</evidence>
<dbReference type="SUPFAM" id="SSF53474">
    <property type="entry name" value="alpha/beta-Hydrolases"/>
    <property type="match status" value="1"/>
</dbReference>
<name>A0A3B0UIF1_9ZZZZ</name>
<feature type="domain" description="Peptidase S9 prolyl oligopeptidase catalytic" evidence="1">
    <location>
        <begin position="510"/>
        <end position="706"/>
    </location>
</feature>
<dbReference type="GO" id="GO:0006508">
    <property type="term" value="P:proteolysis"/>
    <property type="evidence" value="ECO:0007669"/>
    <property type="project" value="InterPro"/>
</dbReference>
<dbReference type="InterPro" id="IPR002469">
    <property type="entry name" value="Peptidase_S9B_N"/>
</dbReference>
<dbReference type="AlphaFoldDB" id="A0A3B0UIF1"/>
<dbReference type="GO" id="GO:0008239">
    <property type="term" value="F:dipeptidyl-peptidase activity"/>
    <property type="evidence" value="ECO:0007669"/>
    <property type="project" value="TreeGrafter"/>
</dbReference>
<dbReference type="SUPFAM" id="SSF82171">
    <property type="entry name" value="DPP6 N-terminal domain-like"/>
    <property type="match status" value="1"/>
</dbReference>
<dbReference type="InterPro" id="IPR050278">
    <property type="entry name" value="Serine_Prot_S9B/DPPIV"/>
</dbReference>
<dbReference type="PANTHER" id="PTHR11731:SF193">
    <property type="entry name" value="DIPEPTIDYL PEPTIDASE 9"/>
    <property type="match status" value="1"/>
</dbReference>
<gene>
    <name evidence="3" type="ORF">MNBD_BACTEROID01-1460</name>
</gene>
<dbReference type="InterPro" id="IPR029058">
    <property type="entry name" value="AB_hydrolase_fold"/>
</dbReference>
<dbReference type="Gene3D" id="3.40.50.1820">
    <property type="entry name" value="alpha/beta hydrolase"/>
    <property type="match status" value="1"/>
</dbReference>
<reference evidence="3" key="1">
    <citation type="submission" date="2018-06" db="EMBL/GenBank/DDBJ databases">
        <authorList>
            <person name="Zhirakovskaya E."/>
        </authorList>
    </citation>
    <scope>NUCLEOTIDE SEQUENCE</scope>
</reference>
<dbReference type="InterPro" id="IPR001375">
    <property type="entry name" value="Peptidase_S9_cat"/>
</dbReference>
<sequence>MKYFLIILFFLSKPVFPQQKELTLKDAVLGELSYLVPETIDNLAWQDESHYTFVDNDTLWRVSVNDSIPQHLSSLFELQKALPKYLSEIPEYSWVNEDEIQLQVRNAYFIINIIENKVTASAESEDGAENTEYCRENNKVAYTKGDDLYIAGGKGSEIAVTSDGGGGIVNGKYVYRMEFGIKDGIFWSPKGNFLAFYRKDERMVADYPLVDYMAREARLNNVKYPMAGMASQHVRVGVYNLATRETVFLESGKPLDHYLTNISWAPDEETIFVAELNRGQDQMKLNQYDAVTGQFIKTIFEEKDKKYVEPIYPIRFSKANPSEFYYLSRRDGWFHLYKYNTGGKLLEQITYGDWDVTNFLGFDEGEKNLFIEATKESPLERHVYKVKVGNGRIEKLTSGVGVHSAMFSPLFGYFIDKWSGTGIPGEIDLIGSSGKLVRNLLKANDPLKGYSIGQNEIITLKAADGKTDLYGRLIKPANFDSTKKYPIIIYVYGGPHVQLVDRSWHNKAGWWQYYMASKGYLVFTLDNRGSANRGFEFENIIHRNLGLEETADQMKGIEYLKDLPFVDEGRIGVFGWSYGGFMTLNLKLRYPKIFKVGVAGGPVVDWSLYEVMYGERYMDTPEENPVGYRNSNMLNYIGNLQGKLMLIHGAQDETVVMQHSMKFLRQCIKLRKQVDFFVYPTHPHNIMDIDRVHLMEKVSDYFLENL</sequence>
<dbReference type="Pfam" id="PF00326">
    <property type="entry name" value="Peptidase_S9"/>
    <property type="match status" value="1"/>
</dbReference>
<evidence type="ECO:0000259" key="1">
    <source>
        <dbReference type="Pfam" id="PF00326"/>
    </source>
</evidence>
<feature type="domain" description="Dipeptidylpeptidase IV N-terminal" evidence="2">
    <location>
        <begin position="100"/>
        <end position="424"/>
    </location>
</feature>
<protein>
    <submittedName>
        <fullName evidence="3">Dipeptidyl peptidase IV</fullName>
    </submittedName>
</protein>
<organism evidence="3">
    <name type="scientific">hydrothermal vent metagenome</name>
    <dbReference type="NCBI Taxonomy" id="652676"/>
    <lineage>
        <taxon>unclassified sequences</taxon>
        <taxon>metagenomes</taxon>
        <taxon>ecological metagenomes</taxon>
    </lineage>
</organism>
<dbReference type="GO" id="GO:0008236">
    <property type="term" value="F:serine-type peptidase activity"/>
    <property type="evidence" value="ECO:0007669"/>
    <property type="project" value="InterPro"/>
</dbReference>
<dbReference type="EMBL" id="UOEP01000112">
    <property type="protein sequence ID" value="VAW20074.1"/>
    <property type="molecule type" value="Genomic_DNA"/>
</dbReference>
<accession>A0A3B0UIF1</accession>
<dbReference type="Pfam" id="PF00930">
    <property type="entry name" value="DPPIV_N"/>
    <property type="match status" value="1"/>
</dbReference>
<proteinExistence type="predicted"/>
<dbReference type="Gene3D" id="2.140.10.30">
    <property type="entry name" value="Dipeptidylpeptidase IV, N-terminal domain"/>
    <property type="match status" value="1"/>
</dbReference>
<evidence type="ECO:0000313" key="3">
    <source>
        <dbReference type="EMBL" id="VAW20074.1"/>
    </source>
</evidence>
<dbReference type="PANTHER" id="PTHR11731">
    <property type="entry name" value="PROTEASE FAMILY S9B,C DIPEPTIDYL-PEPTIDASE IV-RELATED"/>
    <property type="match status" value="1"/>
</dbReference>